<reference evidence="6 7" key="1">
    <citation type="journal article" date="2015" name="Genome Announc.">
        <title>Complete genome sequences for 35 biothreat assay-relevant bacillus species.</title>
        <authorList>
            <person name="Johnson S.L."/>
            <person name="Daligault H.E."/>
            <person name="Davenport K.W."/>
            <person name="Jaissle J."/>
            <person name="Frey K.G."/>
            <person name="Ladner J.T."/>
            <person name="Broomall S.M."/>
            <person name="Bishop-Lilly K.A."/>
            <person name="Bruce D.C."/>
            <person name="Gibbons H.S."/>
            <person name="Coyne S.R."/>
            <person name="Lo C.C."/>
            <person name="Meincke L."/>
            <person name="Munk A.C."/>
            <person name="Koroleva G.I."/>
            <person name="Rosenzweig C.N."/>
            <person name="Palacios G.F."/>
            <person name="Redden C.L."/>
            <person name="Minogue T.D."/>
            <person name="Chain P.S."/>
        </authorList>
    </citation>
    <scope>NUCLEOTIDE SEQUENCE [LARGE SCALE GENOMIC DNA]</scope>
    <source>
        <strain evidence="7">ATCC 14581 / DSM 32 / JCM 2506 / NBRC 15308 / NCIMB 9376 / NCTC 10342 / NRRL B-14308 / VKM B-512</strain>
    </source>
</reference>
<dbReference type="InterPro" id="IPR002549">
    <property type="entry name" value="AI-2E-like"/>
</dbReference>
<dbReference type="KEGG" id="bmeg:BG04_2745"/>
<evidence type="ECO:0000256" key="4">
    <source>
        <dbReference type="ARBA" id="ARBA00022989"/>
    </source>
</evidence>
<keyword evidence="3" id="KW-0812">Transmembrane</keyword>
<gene>
    <name evidence="6" type="primary">ytvI</name>
    <name evidence="6" type="ORF">BG04_2745</name>
</gene>
<keyword evidence="4" id="KW-1133">Transmembrane helix</keyword>
<dbReference type="RefSeq" id="WP_016762885.1">
    <property type="nucleotide sequence ID" value="NZ_BCVB01000024.1"/>
</dbReference>
<proteinExistence type="inferred from homology"/>
<dbReference type="InterPro" id="IPR014227">
    <property type="entry name" value="YtvI-like"/>
</dbReference>
<dbReference type="PANTHER" id="PTHR21716:SF68">
    <property type="entry name" value="TRANSPORT PROTEIN YTVI-RELATED"/>
    <property type="match status" value="1"/>
</dbReference>
<comment type="subcellular location">
    <subcellularLocation>
        <location evidence="1">Membrane</location>
        <topology evidence="1">Multi-pass membrane protein</topology>
    </subcellularLocation>
</comment>
<evidence type="ECO:0000256" key="2">
    <source>
        <dbReference type="ARBA" id="ARBA00009773"/>
    </source>
</evidence>
<dbReference type="AlphaFoldDB" id="A0A0B6AJD1"/>
<evidence type="ECO:0000256" key="1">
    <source>
        <dbReference type="ARBA" id="ARBA00004141"/>
    </source>
</evidence>
<evidence type="ECO:0000256" key="3">
    <source>
        <dbReference type="ARBA" id="ARBA00022692"/>
    </source>
</evidence>
<dbReference type="GO" id="GO:0016020">
    <property type="term" value="C:membrane"/>
    <property type="evidence" value="ECO:0007669"/>
    <property type="project" value="UniProtKB-SubCell"/>
</dbReference>
<accession>A0A0B6AJD1</accession>
<evidence type="ECO:0000313" key="6">
    <source>
        <dbReference type="EMBL" id="AJI24965.1"/>
    </source>
</evidence>
<dbReference type="HOGENOM" id="CLU_031275_4_0_9"/>
<protein>
    <submittedName>
        <fullName evidence="6">Sporulation integral membrane protein YtvI</fullName>
    </submittedName>
</protein>
<keyword evidence="5" id="KW-0472">Membrane</keyword>
<evidence type="ECO:0000313" key="7">
    <source>
        <dbReference type="Proteomes" id="UP000031829"/>
    </source>
</evidence>
<dbReference type="PANTHER" id="PTHR21716">
    <property type="entry name" value="TRANSMEMBRANE PROTEIN"/>
    <property type="match status" value="1"/>
</dbReference>
<comment type="similarity">
    <text evidence="2">Belongs to the autoinducer-2 exporter (AI-2E) (TC 2.A.86) family.</text>
</comment>
<sequence length="343" mass="38072">MWKKRIWVIASIVIVCLLIPYSLPIVFALLTALALEGIVQKLHQSFKMKRVYAVLMTFILYVVSLILIGFFIVRTIVTQVVALSKIAPSFVKEIYETAIFPTIIKWKYYSNALPTEVISSIERTLEKTVNSLDSLLKSTVEIIISFAATVPGFLLEFLIYLVALVFISLELPAIKNKIKSFLTEETKYKLQVVITQLIQAGVGFIKAQIILSVMTFVMAYVGLWLLDVPYTALLSLLIVIVDILPILGTGSVLVPWGIFALTQGHDSLAIGLFILFGVITVVRRVVEPKVFSTNMGISPLAALVSLYIGFKLLGFVGLFLGPALVILYDALRKVGIIQINFKL</sequence>
<dbReference type="Pfam" id="PF01594">
    <property type="entry name" value="AI-2E_transport"/>
    <property type="match status" value="1"/>
</dbReference>
<dbReference type="EMBL" id="CP009920">
    <property type="protein sequence ID" value="AJI24965.1"/>
    <property type="molecule type" value="Genomic_DNA"/>
</dbReference>
<dbReference type="Proteomes" id="UP000031829">
    <property type="component" value="Chromosome"/>
</dbReference>
<name>A0A0B6AJD1_PRIM2</name>
<evidence type="ECO:0000256" key="5">
    <source>
        <dbReference type="ARBA" id="ARBA00023136"/>
    </source>
</evidence>
<organism evidence="6 7">
    <name type="scientific">Priestia megaterium (strain ATCC 14581 / DSM 32 / CCUG 1817 / JCM 2506 / NBRC 15308 / NCIMB 9376 / NCTC 10342 / NRRL B-14308 / VKM B-512 / Ford 19)</name>
    <name type="common">Bacillus megaterium</name>
    <dbReference type="NCBI Taxonomy" id="1348623"/>
    <lineage>
        <taxon>Bacteria</taxon>
        <taxon>Bacillati</taxon>
        <taxon>Bacillota</taxon>
        <taxon>Bacilli</taxon>
        <taxon>Bacillales</taxon>
        <taxon>Bacillaceae</taxon>
        <taxon>Priestia</taxon>
    </lineage>
</organism>
<dbReference type="NCBIfam" id="TIGR02872">
    <property type="entry name" value="spore_ytvI"/>
    <property type="match status" value="1"/>
</dbReference>
<dbReference type="GeneID" id="93640814"/>
<dbReference type="GO" id="GO:0055085">
    <property type="term" value="P:transmembrane transport"/>
    <property type="evidence" value="ECO:0007669"/>
    <property type="project" value="TreeGrafter"/>
</dbReference>